<feature type="compositionally biased region" description="Basic and acidic residues" evidence="13">
    <location>
        <begin position="537"/>
        <end position="548"/>
    </location>
</feature>
<gene>
    <name evidence="16" type="primary">Trim45</name>
    <name evidence="16" type="ORF">AWC38_SpisGene7991</name>
</gene>
<keyword evidence="9 12" id="KW-0862">Zinc</keyword>
<evidence type="ECO:0000256" key="12">
    <source>
        <dbReference type="RuleBase" id="RU367105"/>
    </source>
</evidence>
<evidence type="ECO:0000313" key="16">
    <source>
        <dbReference type="EMBL" id="PFX27305.1"/>
    </source>
</evidence>
<dbReference type="SUPFAM" id="SSF81296">
    <property type="entry name" value="E set domains"/>
    <property type="match status" value="1"/>
</dbReference>
<comment type="similarity">
    <text evidence="3">Belongs to the TRIM/RBCC family.</text>
</comment>
<evidence type="ECO:0000259" key="15">
    <source>
        <dbReference type="PROSITE" id="PS50119"/>
    </source>
</evidence>
<dbReference type="OrthoDB" id="1870062at2759"/>
<dbReference type="Proteomes" id="UP000225706">
    <property type="component" value="Unassembled WGS sequence"/>
</dbReference>
<comment type="subcellular location">
    <subcellularLocation>
        <location evidence="12">Cytoplasm</location>
    </subcellularLocation>
</comment>
<dbReference type="SUPFAM" id="SSF57845">
    <property type="entry name" value="B-box zinc-binding domain"/>
    <property type="match status" value="1"/>
</dbReference>
<evidence type="ECO:0000256" key="6">
    <source>
        <dbReference type="ARBA" id="ARBA00022723"/>
    </source>
</evidence>
<evidence type="ECO:0000259" key="14">
    <source>
        <dbReference type="PROSITE" id="PS50089"/>
    </source>
</evidence>
<organism evidence="16 17">
    <name type="scientific">Stylophora pistillata</name>
    <name type="common">Smooth cauliflower coral</name>
    <dbReference type="NCBI Taxonomy" id="50429"/>
    <lineage>
        <taxon>Eukaryota</taxon>
        <taxon>Metazoa</taxon>
        <taxon>Cnidaria</taxon>
        <taxon>Anthozoa</taxon>
        <taxon>Hexacorallia</taxon>
        <taxon>Scleractinia</taxon>
        <taxon>Astrocoeniina</taxon>
        <taxon>Pocilloporidae</taxon>
        <taxon>Stylophora</taxon>
    </lineage>
</organism>
<dbReference type="InterPro" id="IPR039399">
    <property type="entry name" value="Deltex_C_sf"/>
</dbReference>
<dbReference type="GO" id="GO:0008270">
    <property type="term" value="F:zinc ion binding"/>
    <property type="evidence" value="ECO:0007669"/>
    <property type="project" value="UniProtKB-KW"/>
</dbReference>
<dbReference type="EC" id="2.3.2.27" evidence="12"/>
<dbReference type="EMBL" id="LSMT01000106">
    <property type="protein sequence ID" value="PFX27305.1"/>
    <property type="molecule type" value="Genomic_DNA"/>
</dbReference>
<evidence type="ECO:0000256" key="8">
    <source>
        <dbReference type="ARBA" id="ARBA00022771"/>
    </source>
</evidence>
<dbReference type="InterPro" id="IPR039398">
    <property type="entry name" value="Deltex_fam"/>
</dbReference>
<dbReference type="Gene3D" id="3.30.40.10">
    <property type="entry name" value="Zinc/RING finger domain, C3HC4 (zinc finger)"/>
    <property type="match status" value="1"/>
</dbReference>
<evidence type="ECO:0000256" key="13">
    <source>
        <dbReference type="SAM" id="MobiDB-lite"/>
    </source>
</evidence>
<comment type="caution">
    <text evidence="16">The sequence shown here is derived from an EMBL/GenBank/DDBJ whole genome shotgun (WGS) entry which is preliminary data.</text>
</comment>
<dbReference type="SMART" id="SM00557">
    <property type="entry name" value="IG_FLMN"/>
    <property type="match status" value="1"/>
</dbReference>
<feature type="domain" description="B box-type" evidence="15">
    <location>
        <begin position="30"/>
        <end position="77"/>
    </location>
</feature>
<proteinExistence type="inferred from homology"/>
<evidence type="ECO:0000256" key="4">
    <source>
        <dbReference type="ARBA" id="ARBA00009413"/>
    </source>
</evidence>
<comment type="pathway">
    <text evidence="2 12">Protein modification; protein ubiquitination.</text>
</comment>
<dbReference type="Pfam" id="PF18102">
    <property type="entry name" value="DTC"/>
    <property type="match status" value="1"/>
</dbReference>
<dbReference type="GO" id="GO:0007219">
    <property type="term" value="P:Notch signaling pathway"/>
    <property type="evidence" value="ECO:0007669"/>
    <property type="project" value="InterPro"/>
</dbReference>
<evidence type="ECO:0000313" key="17">
    <source>
        <dbReference type="Proteomes" id="UP000225706"/>
    </source>
</evidence>
<dbReference type="GO" id="GO:0005737">
    <property type="term" value="C:cytoplasm"/>
    <property type="evidence" value="ECO:0007669"/>
    <property type="project" value="UniProtKB-SubCell"/>
</dbReference>
<accession>A0A2B4SFU0</accession>
<keyword evidence="8 10" id="KW-0863">Zinc-finger</keyword>
<keyword evidence="5 12" id="KW-0808">Transferase</keyword>
<evidence type="ECO:0000256" key="10">
    <source>
        <dbReference type="PROSITE-ProRule" id="PRU00024"/>
    </source>
</evidence>
<dbReference type="InterPro" id="IPR014756">
    <property type="entry name" value="Ig_E-set"/>
</dbReference>
<evidence type="ECO:0000256" key="2">
    <source>
        <dbReference type="ARBA" id="ARBA00004906"/>
    </source>
</evidence>
<protein>
    <recommendedName>
        <fullName evidence="12">E3 ubiquitin-protein ligase</fullName>
        <ecNumber evidence="12">2.3.2.27</ecNumber>
    </recommendedName>
</protein>
<dbReference type="PANTHER" id="PTHR12622">
    <property type="entry name" value="DELTEX-RELATED"/>
    <property type="match status" value="1"/>
</dbReference>
<dbReference type="InterPro" id="IPR039396">
    <property type="entry name" value="Deltex_C"/>
</dbReference>
<comment type="catalytic activity">
    <reaction evidence="1 12">
        <text>S-ubiquitinyl-[E2 ubiquitin-conjugating enzyme]-L-cysteine + [acceptor protein]-L-lysine = [E2 ubiquitin-conjugating enzyme]-L-cysteine + N(6)-ubiquitinyl-[acceptor protein]-L-lysine.</text>
        <dbReference type="EC" id="2.3.2.27"/>
    </reaction>
</comment>
<dbReference type="UniPathway" id="UPA00143"/>
<dbReference type="InterPro" id="IPR000315">
    <property type="entry name" value="Znf_B-box"/>
</dbReference>
<dbReference type="PROSITE" id="PS50089">
    <property type="entry name" value="ZF_RING_2"/>
    <property type="match status" value="1"/>
</dbReference>
<dbReference type="Pfam" id="PF00097">
    <property type="entry name" value="zf-C3HC4"/>
    <property type="match status" value="1"/>
</dbReference>
<dbReference type="GO" id="GO:0061630">
    <property type="term" value="F:ubiquitin protein ligase activity"/>
    <property type="evidence" value="ECO:0007669"/>
    <property type="project" value="UniProtKB-UniRule"/>
</dbReference>
<dbReference type="Gene3D" id="2.60.40.10">
    <property type="entry name" value="Immunoglobulins"/>
    <property type="match status" value="1"/>
</dbReference>
<dbReference type="Gene3D" id="3.30.160.60">
    <property type="entry name" value="Classic Zinc Finger"/>
    <property type="match status" value="1"/>
</dbReference>
<feature type="region of interest" description="Disordered" evidence="13">
    <location>
        <begin position="517"/>
        <end position="548"/>
    </location>
</feature>
<dbReference type="SUPFAM" id="SSF57850">
    <property type="entry name" value="RING/U-box"/>
    <property type="match status" value="1"/>
</dbReference>
<feature type="domain" description="RING-type" evidence="14">
    <location>
        <begin position="405"/>
        <end position="443"/>
    </location>
</feature>
<dbReference type="PROSITE" id="PS50119">
    <property type="entry name" value="ZF_BBOX"/>
    <property type="match status" value="1"/>
</dbReference>
<feature type="repeat" description="Filamin" evidence="11">
    <location>
        <begin position="224"/>
        <end position="313"/>
    </location>
</feature>
<dbReference type="InterPro" id="IPR017868">
    <property type="entry name" value="Filamin/ABP280_repeat-like"/>
</dbReference>
<dbReference type="AlphaFoldDB" id="A0A2B4SFU0"/>
<evidence type="ECO:0000256" key="3">
    <source>
        <dbReference type="ARBA" id="ARBA00008518"/>
    </source>
</evidence>
<sequence length="598" mass="68121">MFHKNWKSFSDHRIKEVGKFESSDAQDFARRANYCLGEQHNEDEKKKKIKYFCEECSVCVCRDCVLLEHRDHDYISIEKGIEKKKGEIDAKLQEVKRNRLCLNTHKTLVETQRVKVNNSIDQATNEVHRLAEHCIMLIRQHESSVTERLARERAAVQVAFAEKLTSLNEKLAEIERGLAFCEDVLVRRNLPEILNVKAIVERRLQELSIPFDFMSVLEYTDVRGLTEGVKDEDCSFTVTTKNSRGTTTYSEIDSMEVEINSVLPSNIVIKTTVRDELDGHYSVHYRPTSPGEFTVSVKVSGNLMKGSPFMLTVRSENRSRTKSEVMFISKIPFIGPIRQITIDDKPINCVFSSSCLGVKLDNKLNWSPHIKMVNSNFNAKISKLKQMRTFNRSTLDSIYFKGSRPICLDSLTNPRALHCNHSFRGPCIPETRDKHKYNKCPVCFEFEDVVKRNQPTGEMTHYLESQSVPGYEGYGTVVIEYDFQSVIQGSEHRNPGVRYRGLPNQIVWNGIHHKTSRRGGCRGCSQTPPSLPAKNIISKDKGGMHGKSSENVEQLVSHARTKNKVGMGGGKGVWAREEATVWKKGRVDKHTAQMSNMP</sequence>
<evidence type="ECO:0000256" key="9">
    <source>
        <dbReference type="ARBA" id="ARBA00022833"/>
    </source>
</evidence>
<dbReference type="InterPro" id="IPR013783">
    <property type="entry name" value="Ig-like_fold"/>
</dbReference>
<dbReference type="GO" id="GO:0016567">
    <property type="term" value="P:protein ubiquitination"/>
    <property type="evidence" value="ECO:0007669"/>
    <property type="project" value="UniProtKB-UniRule"/>
</dbReference>
<evidence type="ECO:0000256" key="1">
    <source>
        <dbReference type="ARBA" id="ARBA00000900"/>
    </source>
</evidence>
<dbReference type="SMART" id="SM00336">
    <property type="entry name" value="BBOX"/>
    <property type="match status" value="1"/>
</dbReference>
<dbReference type="Pfam" id="PF00630">
    <property type="entry name" value="Filamin"/>
    <property type="match status" value="1"/>
</dbReference>
<evidence type="ECO:0000256" key="5">
    <source>
        <dbReference type="ARBA" id="ARBA00022679"/>
    </source>
</evidence>
<name>A0A2B4SFU0_STYPI</name>
<dbReference type="InterPro" id="IPR018957">
    <property type="entry name" value="Znf_C3HC4_RING-type"/>
</dbReference>
<reference evidence="17" key="1">
    <citation type="journal article" date="2017" name="bioRxiv">
        <title>Comparative analysis of the genomes of Stylophora pistillata and Acropora digitifera provides evidence for extensive differences between species of corals.</title>
        <authorList>
            <person name="Voolstra C.R."/>
            <person name="Li Y."/>
            <person name="Liew Y.J."/>
            <person name="Baumgarten S."/>
            <person name="Zoccola D."/>
            <person name="Flot J.-F."/>
            <person name="Tambutte S."/>
            <person name="Allemand D."/>
            <person name="Aranda M."/>
        </authorList>
    </citation>
    <scope>NUCLEOTIDE SEQUENCE [LARGE SCALE GENOMIC DNA]</scope>
</reference>
<dbReference type="InterPro" id="IPR001298">
    <property type="entry name" value="Filamin/ABP280_rpt"/>
</dbReference>
<keyword evidence="12" id="KW-0963">Cytoplasm</keyword>
<keyword evidence="6 12" id="KW-0479">Metal-binding</keyword>
<dbReference type="PROSITE" id="PS50194">
    <property type="entry name" value="FILAMIN_REPEAT"/>
    <property type="match status" value="1"/>
</dbReference>
<evidence type="ECO:0000256" key="7">
    <source>
        <dbReference type="ARBA" id="ARBA00022737"/>
    </source>
</evidence>
<keyword evidence="7" id="KW-0677">Repeat</keyword>
<dbReference type="Pfam" id="PF00643">
    <property type="entry name" value="zf-B_box"/>
    <property type="match status" value="1"/>
</dbReference>
<keyword evidence="17" id="KW-1185">Reference proteome</keyword>
<dbReference type="InterPro" id="IPR013083">
    <property type="entry name" value="Znf_RING/FYVE/PHD"/>
</dbReference>
<evidence type="ECO:0000256" key="11">
    <source>
        <dbReference type="PROSITE-ProRule" id="PRU00087"/>
    </source>
</evidence>
<dbReference type="InterPro" id="IPR001841">
    <property type="entry name" value="Znf_RING"/>
</dbReference>
<dbReference type="Gene3D" id="3.30.390.130">
    <property type="match status" value="1"/>
</dbReference>
<comment type="similarity">
    <text evidence="4 12">Belongs to the Deltex family.</text>
</comment>